<feature type="transmembrane region" description="Helical" evidence="11">
    <location>
        <begin position="147"/>
        <end position="168"/>
    </location>
</feature>
<dbReference type="Pfam" id="PF00001">
    <property type="entry name" value="7tm_1"/>
    <property type="match status" value="1"/>
</dbReference>
<comment type="similarity">
    <text evidence="9">Belongs to the G-protein coupled receptor 1 family. Mas subfamily.</text>
</comment>
<reference evidence="14" key="1">
    <citation type="submission" date="2025-08" db="UniProtKB">
        <authorList>
            <consortium name="RefSeq"/>
        </authorList>
    </citation>
    <scope>IDENTIFICATION</scope>
</reference>
<dbReference type="PANTHER" id="PTHR11334:SF29">
    <property type="entry name" value="MAS-RELATED G-PROTEIN COUPLED RECEPTOR MEMBER X2"/>
    <property type="match status" value="1"/>
</dbReference>
<proteinExistence type="inferred from homology"/>
<dbReference type="PROSITE" id="PS00237">
    <property type="entry name" value="G_PROTEIN_RECEP_F1_1"/>
    <property type="match status" value="1"/>
</dbReference>
<dbReference type="InParanoid" id="A0A6P8P3E3"/>
<dbReference type="Proteomes" id="UP000515159">
    <property type="component" value="Chromosome 14"/>
</dbReference>
<evidence type="ECO:0000313" key="14">
    <source>
        <dbReference type="RefSeq" id="XP_033775485.1"/>
    </source>
</evidence>
<accession>A0A6P8P3E3</accession>
<evidence type="ECO:0000256" key="11">
    <source>
        <dbReference type="SAM" id="Phobius"/>
    </source>
</evidence>
<evidence type="ECO:0000313" key="13">
    <source>
        <dbReference type="Proteomes" id="UP000515159"/>
    </source>
</evidence>
<dbReference type="GeneID" id="117348017"/>
<evidence type="ECO:0000256" key="5">
    <source>
        <dbReference type="ARBA" id="ARBA00023040"/>
    </source>
</evidence>
<dbReference type="GO" id="GO:0005886">
    <property type="term" value="C:plasma membrane"/>
    <property type="evidence" value="ECO:0007669"/>
    <property type="project" value="UniProtKB-SubCell"/>
</dbReference>
<feature type="transmembrane region" description="Helical" evidence="11">
    <location>
        <begin position="183"/>
        <end position="209"/>
    </location>
</feature>
<evidence type="ECO:0000259" key="12">
    <source>
        <dbReference type="PROSITE" id="PS50262"/>
    </source>
</evidence>
<dbReference type="PRINTS" id="PR00237">
    <property type="entry name" value="GPCRRHODOPSN"/>
</dbReference>
<evidence type="ECO:0000256" key="8">
    <source>
        <dbReference type="ARBA" id="ARBA00023224"/>
    </source>
</evidence>
<sequence>MTKPTLSLNFSDIKLINGTELNNSTMRTSISDFIVVYFALAIALLGLVGNGLVLWVLFFRLRKTPFTVYILNLAVADFLLLLISMVVLLCIVCGLWIQIEENLTITGFLLTAVYYAGLLILTAISVERCLSLIFPFWYRCKRPKYQSSLASAIFWVVSILLTCMEYFGCNDEEYRKSDLKCDVIIISISTLILLVFSPAMVLSSLILFIKIWTKTWRRHSSTLYIVILVTVVIFILFTLPPRILSLLMYLDIVHVQNFFVMYTWALFCNVVNSAANPFVYFFVGSMGKQGVGRSIQGVLQKVFKEDSDISQEAAQEIETSEIKM</sequence>
<feature type="transmembrane region" description="Helical" evidence="11">
    <location>
        <begin position="103"/>
        <end position="126"/>
    </location>
</feature>
<keyword evidence="3 10" id="KW-0812">Transmembrane</keyword>
<dbReference type="Gene3D" id="1.20.1070.10">
    <property type="entry name" value="Rhodopsin 7-helix transmembrane proteins"/>
    <property type="match status" value="1"/>
</dbReference>
<keyword evidence="7 10" id="KW-0675">Receptor</keyword>
<dbReference type="AlphaFoldDB" id="A0A6P8P3E3"/>
<keyword evidence="2" id="KW-1003">Cell membrane</keyword>
<protein>
    <submittedName>
        <fullName evidence="14">Proto-oncogene Mas-like</fullName>
    </submittedName>
</protein>
<dbReference type="InterPro" id="IPR026234">
    <property type="entry name" value="MRGPCRFAMILY"/>
</dbReference>
<evidence type="ECO:0000256" key="2">
    <source>
        <dbReference type="ARBA" id="ARBA00022475"/>
    </source>
</evidence>
<evidence type="ECO:0000256" key="9">
    <source>
        <dbReference type="ARBA" id="ARBA00061394"/>
    </source>
</evidence>
<gene>
    <name evidence="14" type="primary">LOC117348017</name>
</gene>
<dbReference type="InterPro" id="IPR017452">
    <property type="entry name" value="GPCR_Rhodpsn_7TM"/>
</dbReference>
<dbReference type="PRINTS" id="PR02108">
    <property type="entry name" value="MRGPCRFAMILY"/>
</dbReference>
<keyword evidence="6 11" id="KW-0472">Membrane</keyword>
<dbReference type="FunFam" id="1.20.1070.10:FF:000193">
    <property type="entry name" value="Mas-related G-protein coupled receptor member E"/>
    <property type="match status" value="1"/>
</dbReference>
<evidence type="ECO:0000256" key="1">
    <source>
        <dbReference type="ARBA" id="ARBA00004651"/>
    </source>
</evidence>
<evidence type="ECO:0000256" key="10">
    <source>
        <dbReference type="RuleBase" id="RU000688"/>
    </source>
</evidence>
<feature type="transmembrane region" description="Helical" evidence="11">
    <location>
        <begin position="70"/>
        <end position="97"/>
    </location>
</feature>
<keyword evidence="5 10" id="KW-0297">G-protein coupled receptor</keyword>
<dbReference type="KEGG" id="gsh:117348017"/>
<feature type="transmembrane region" description="Helical" evidence="11">
    <location>
        <begin position="221"/>
        <end position="239"/>
    </location>
</feature>
<evidence type="ECO:0000256" key="7">
    <source>
        <dbReference type="ARBA" id="ARBA00023170"/>
    </source>
</evidence>
<keyword evidence="8 10" id="KW-0807">Transducer</keyword>
<comment type="subcellular location">
    <subcellularLocation>
        <location evidence="1">Cell membrane</location>
        <topology evidence="1">Multi-pass membrane protein</topology>
    </subcellularLocation>
</comment>
<dbReference type="PANTHER" id="PTHR11334">
    <property type="entry name" value="MAS-RELATED G-PROTEIN COUPLED RECEPTOR"/>
    <property type="match status" value="1"/>
</dbReference>
<feature type="transmembrane region" description="Helical" evidence="11">
    <location>
        <begin position="259"/>
        <end position="283"/>
    </location>
</feature>
<dbReference type="GO" id="GO:0004930">
    <property type="term" value="F:G protein-coupled receptor activity"/>
    <property type="evidence" value="ECO:0007669"/>
    <property type="project" value="UniProtKB-KW"/>
</dbReference>
<organism evidence="13 14">
    <name type="scientific">Geotrypetes seraphini</name>
    <name type="common">Gaboon caecilian</name>
    <name type="synonym">Caecilia seraphini</name>
    <dbReference type="NCBI Taxonomy" id="260995"/>
    <lineage>
        <taxon>Eukaryota</taxon>
        <taxon>Metazoa</taxon>
        <taxon>Chordata</taxon>
        <taxon>Craniata</taxon>
        <taxon>Vertebrata</taxon>
        <taxon>Euteleostomi</taxon>
        <taxon>Amphibia</taxon>
        <taxon>Gymnophiona</taxon>
        <taxon>Geotrypetes</taxon>
    </lineage>
</organism>
<feature type="transmembrane region" description="Helical" evidence="11">
    <location>
        <begin position="34"/>
        <end position="58"/>
    </location>
</feature>
<dbReference type="InterPro" id="IPR000276">
    <property type="entry name" value="GPCR_Rhodpsn"/>
</dbReference>
<feature type="domain" description="G-protein coupled receptors family 1 profile" evidence="12">
    <location>
        <begin position="49"/>
        <end position="280"/>
    </location>
</feature>
<evidence type="ECO:0000256" key="3">
    <source>
        <dbReference type="ARBA" id="ARBA00022692"/>
    </source>
</evidence>
<dbReference type="PROSITE" id="PS50262">
    <property type="entry name" value="G_PROTEIN_RECEP_F1_2"/>
    <property type="match status" value="1"/>
</dbReference>
<dbReference type="SUPFAM" id="SSF81321">
    <property type="entry name" value="Family A G protein-coupled receptor-like"/>
    <property type="match status" value="1"/>
</dbReference>
<keyword evidence="13" id="KW-1185">Reference proteome</keyword>
<evidence type="ECO:0000256" key="6">
    <source>
        <dbReference type="ARBA" id="ARBA00023136"/>
    </source>
</evidence>
<dbReference type="RefSeq" id="XP_033775485.1">
    <property type="nucleotide sequence ID" value="XM_033919594.1"/>
</dbReference>
<name>A0A6P8P3E3_GEOSA</name>
<dbReference type="OrthoDB" id="9906336at2759"/>
<keyword evidence="4 11" id="KW-1133">Transmembrane helix</keyword>
<evidence type="ECO:0000256" key="4">
    <source>
        <dbReference type="ARBA" id="ARBA00022989"/>
    </source>
</evidence>